<proteinExistence type="predicted"/>
<evidence type="ECO:0000313" key="3">
    <source>
        <dbReference type="Proteomes" id="UP000595437"/>
    </source>
</evidence>
<protein>
    <submittedName>
        <fullName evidence="2">Uncharacterized protein</fullName>
    </submittedName>
</protein>
<organism evidence="2 3">
    <name type="scientific">Caligus rogercresseyi</name>
    <name type="common">Sea louse</name>
    <dbReference type="NCBI Taxonomy" id="217165"/>
    <lineage>
        <taxon>Eukaryota</taxon>
        <taxon>Metazoa</taxon>
        <taxon>Ecdysozoa</taxon>
        <taxon>Arthropoda</taxon>
        <taxon>Crustacea</taxon>
        <taxon>Multicrustacea</taxon>
        <taxon>Hexanauplia</taxon>
        <taxon>Copepoda</taxon>
        <taxon>Siphonostomatoida</taxon>
        <taxon>Caligidae</taxon>
        <taxon>Caligus</taxon>
    </lineage>
</organism>
<gene>
    <name evidence="2" type="ORF">FKW44_025352</name>
</gene>
<name>A0A7T8GL70_CALRO</name>
<dbReference type="AlphaFoldDB" id="A0A7T8GL70"/>
<keyword evidence="3" id="KW-1185">Reference proteome</keyword>
<feature type="region of interest" description="Disordered" evidence="1">
    <location>
        <begin position="1"/>
        <end position="20"/>
    </location>
</feature>
<reference evidence="3" key="1">
    <citation type="submission" date="2021-01" db="EMBL/GenBank/DDBJ databases">
        <title>Caligus Genome Assembly.</title>
        <authorList>
            <person name="Gallardo-Escarate C."/>
        </authorList>
    </citation>
    <scope>NUCLEOTIDE SEQUENCE [LARGE SCALE GENOMIC DNA]</scope>
</reference>
<feature type="region of interest" description="Disordered" evidence="1">
    <location>
        <begin position="31"/>
        <end position="56"/>
    </location>
</feature>
<evidence type="ECO:0000313" key="2">
    <source>
        <dbReference type="EMBL" id="QQP31673.1"/>
    </source>
</evidence>
<accession>A0A7T8GL70</accession>
<sequence>MADCNIPDSHQHQKPHPNPEDILEVEKLLTSKPMRRSTRPQHGFRIAPLQNSHSCN</sequence>
<dbReference type="EMBL" id="CP045910">
    <property type="protein sequence ID" value="QQP31673.1"/>
    <property type="molecule type" value="Genomic_DNA"/>
</dbReference>
<evidence type="ECO:0000256" key="1">
    <source>
        <dbReference type="SAM" id="MobiDB-lite"/>
    </source>
</evidence>
<dbReference type="Proteomes" id="UP000595437">
    <property type="component" value="Chromosome 21"/>
</dbReference>